<dbReference type="SMART" id="SM00732">
    <property type="entry name" value="YqgFc"/>
    <property type="match status" value="1"/>
</dbReference>
<dbReference type="SUPFAM" id="SSF53098">
    <property type="entry name" value="Ribonuclease H-like"/>
    <property type="match status" value="1"/>
</dbReference>
<dbReference type="GO" id="GO:0005737">
    <property type="term" value="C:cytoplasm"/>
    <property type="evidence" value="ECO:0007669"/>
    <property type="project" value="UniProtKB-ARBA"/>
</dbReference>
<dbReference type="PANTHER" id="PTHR10724">
    <property type="entry name" value="30S RIBOSOMAL PROTEIN S1"/>
    <property type="match status" value="1"/>
</dbReference>
<proteinExistence type="predicted"/>
<dbReference type="InterPro" id="IPR032639">
    <property type="entry name" value="Tex_YqgF"/>
</dbReference>
<feature type="compositionally biased region" description="Low complexity" evidence="1">
    <location>
        <begin position="747"/>
        <end position="773"/>
    </location>
</feature>
<dbReference type="SUPFAM" id="SSF158832">
    <property type="entry name" value="Tex N-terminal region-like"/>
    <property type="match status" value="1"/>
</dbReference>
<dbReference type="InterPro" id="IPR006641">
    <property type="entry name" value="YqgF/RNaseH-like_dom"/>
</dbReference>
<protein>
    <recommendedName>
        <fullName evidence="2">S1 motif domain-containing protein</fullName>
    </recommendedName>
</protein>
<dbReference type="InterPro" id="IPR041692">
    <property type="entry name" value="HHH_9"/>
</dbReference>
<dbReference type="CDD" id="cd05685">
    <property type="entry name" value="S1_Tex"/>
    <property type="match status" value="1"/>
</dbReference>
<dbReference type="Gene3D" id="1.10.10.650">
    <property type="entry name" value="RuvA domain 2-like"/>
    <property type="match status" value="1"/>
</dbReference>
<dbReference type="FunFam" id="3.30.420.140:FF:000001">
    <property type="entry name" value="RNA-binding transcriptional accessory protein"/>
    <property type="match status" value="1"/>
</dbReference>
<accession>R7ANN4</accession>
<reference evidence="3" key="1">
    <citation type="submission" date="2012-11" db="EMBL/GenBank/DDBJ databases">
        <title>Dependencies among metagenomic species, viruses, plasmids and units of genetic variation.</title>
        <authorList>
            <person name="Nielsen H.B."/>
            <person name="Almeida M."/>
            <person name="Juncker A.S."/>
            <person name="Rasmussen S."/>
            <person name="Li J."/>
            <person name="Sunagawa S."/>
            <person name="Plichta D."/>
            <person name="Gautier L."/>
            <person name="Le Chatelier E."/>
            <person name="Peletier E."/>
            <person name="Bonde I."/>
            <person name="Nielsen T."/>
            <person name="Manichanh C."/>
            <person name="Arumugam M."/>
            <person name="Batto J."/>
            <person name="Santos M.B.Q.D."/>
            <person name="Blom N."/>
            <person name="Borruel N."/>
            <person name="Burgdorf K.S."/>
            <person name="Boumezbeur F."/>
            <person name="Casellas F."/>
            <person name="Dore J."/>
            <person name="Guarner F."/>
            <person name="Hansen T."/>
            <person name="Hildebrand F."/>
            <person name="Kaas R.S."/>
            <person name="Kennedy S."/>
            <person name="Kristiansen K."/>
            <person name="Kultima J.R."/>
            <person name="Leonard P."/>
            <person name="Levenez F."/>
            <person name="Lund O."/>
            <person name="Moumen B."/>
            <person name="Le Paslier D."/>
            <person name="Pons N."/>
            <person name="Pedersen O."/>
            <person name="Prifti E."/>
            <person name="Qin J."/>
            <person name="Raes J."/>
            <person name="Tap J."/>
            <person name="Tims S."/>
            <person name="Ussery D.W."/>
            <person name="Yamada T."/>
            <person name="MetaHit consortium"/>
            <person name="Renault P."/>
            <person name="Sicheritz-Ponten T."/>
            <person name="Bork P."/>
            <person name="Wang J."/>
            <person name="Brunak S."/>
            <person name="Ehrlich S.D."/>
        </authorList>
    </citation>
    <scope>NUCLEOTIDE SEQUENCE [LARGE SCALE GENOMIC DNA]</scope>
</reference>
<dbReference type="InterPro" id="IPR055179">
    <property type="entry name" value="Tex-like_central_region"/>
</dbReference>
<dbReference type="InterPro" id="IPR018974">
    <property type="entry name" value="Tex-like_N"/>
</dbReference>
<dbReference type="Proteomes" id="UP000018141">
    <property type="component" value="Unassembled WGS sequence"/>
</dbReference>
<dbReference type="Pfam" id="PF17674">
    <property type="entry name" value="HHH_9"/>
    <property type="match status" value="1"/>
</dbReference>
<dbReference type="InterPro" id="IPR010994">
    <property type="entry name" value="RuvA_2-like"/>
</dbReference>
<dbReference type="Pfam" id="PF09371">
    <property type="entry name" value="Tex_N"/>
    <property type="match status" value="1"/>
</dbReference>
<dbReference type="Gene3D" id="3.30.420.140">
    <property type="entry name" value="YqgF/RNase H-like domain"/>
    <property type="match status" value="1"/>
</dbReference>
<dbReference type="SUPFAM" id="SSF47781">
    <property type="entry name" value="RuvA domain 2-like"/>
    <property type="match status" value="2"/>
</dbReference>
<dbReference type="InterPro" id="IPR023319">
    <property type="entry name" value="Tex-like_HTH_dom_sf"/>
</dbReference>
<dbReference type="GO" id="GO:0006412">
    <property type="term" value="P:translation"/>
    <property type="evidence" value="ECO:0007669"/>
    <property type="project" value="TreeGrafter"/>
</dbReference>
<dbReference type="FunFam" id="1.10.150.310:FF:000001">
    <property type="entry name" value="RNA-binding transcriptional accessory protein"/>
    <property type="match status" value="1"/>
</dbReference>
<sequence>MDINKKLAEELNVKVSQVEAAVGLIDEGCTIPFIARYRKEVTGSMNDEVLRNLDERLKYLRNLEDRKEAVISSIEEQGKLTDELKAQILQAETMVLVEDLYRPYKQKKRTRATIAKEKGLEPLADYIMEQNAAEPVEQNAAGYVNDDTVKSVKDAIDGAKDIIAERISDVADYRTYIRDITMKEGTLITAAKDEKAESVYEMYYEFSEPLSRIAGHRVLAINRGEDEKFLTVKIEAPEDRILRYLEKKTLTGENEFTTPVITEAIADSYSRLIAPAIEREIRSSLTDDAQEGAIKVFGKNLHQLLMQPPIAGKVVLGWDPAFRTGCKLAVVDPTGKVLDTKVIYPTEPHNKVAEAKAELKKLIKKYGVSVISVGNGTASRESEQIIVDLIKELDDSVEYVITNEAGASVYSASKLATEEFPDFDVAQRSAVSIARRLQDPLAELVKIDPKSIGVGQYQHDMNQKKLGEALTGVVEDCVNQVGVDLNTASASLLEYISGISKTVAKNIVDYREKNGRFTNRKQLLKVAKLGPKAYEQCAGFMRIQGGDNPLDSTSVHPESYDAAAQLLKLLGYDVNAITSGELAQLHSKIDSMQEMAERLSVGEITLEDIVKELEKPGRDPRESMPKPILRKDVLDMKDLKPGMILKGTVRNVIDFGAFVDIGVHQDGLVHISQISNRRIEHPLDAVSVGDIVDVKVLDVDAAKARISLTMRIDENTDAFTGRPEAAKAAYAKADAAREQKRSGHKGSGNSKNGTRGRNNGRNGGNNNRSGSNGELDLSRLSKFFK</sequence>
<dbReference type="InterPro" id="IPR023323">
    <property type="entry name" value="Tex-like_dom_sf"/>
</dbReference>
<dbReference type="Pfam" id="PF00575">
    <property type="entry name" value="S1"/>
    <property type="match status" value="1"/>
</dbReference>
<dbReference type="Gene3D" id="1.10.3500.10">
    <property type="entry name" value="Tex N-terminal region-like"/>
    <property type="match status" value="1"/>
</dbReference>
<dbReference type="Pfam" id="PF22706">
    <property type="entry name" value="Tex_central_region"/>
    <property type="match status" value="1"/>
</dbReference>
<dbReference type="AlphaFoldDB" id="R7ANN4"/>
<dbReference type="Gene3D" id="1.10.150.310">
    <property type="entry name" value="Tex RuvX-like domain-like"/>
    <property type="match status" value="1"/>
</dbReference>
<dbReference type="FunFam" id="1.10.10.650:FF:000001">
    <property type="entry name" value="S1 RNA-binding domain 1"/>
    <property type="match status" value="1"/>
</dbReference>
<comment type="caution">
    <text evidence="3">The sequence shown here is derived from an EMBL/GenBank/DDBJ whole genome shotgun (WGS) entry which is preliminary data.</text>
</comment>
<feature type="region of interest" description="Disordered" evidence="1">
    <location>
        <begin position="730"/>
        <end position="785"/>
    </location>
</feature>
<evidence type="ECO:0000256" key="1">
    <source>
        <dbReference type="SAM" id="MobiDB-lite"/>
    </source>
</evidence>
<dbReference type="InterPro" id="IPR012337">
    <property type="entry name" value="RNaseH-like_sf"/>
</dbReference>
<evidence type="ECO:0000313" key="4">
    <source>
        <dbReference type="Proteomes" id="UP000018141"/>
    </source>
</evidence>
<dbReference type="PROSITE" id="PS50126">
    <property type="entry name" value="S1"/>
    <property type="match status" value="1"/>
</dbReference>
<dbReference type="Gene3D" id="2.40.50.140">
    <property type="entry name" value="Nucleic acid-binding proteins"/>
    <property type="match status" value="1"/>
</dbReference>
<dbReference type="Pfam" id="PF16921">
    <property type="entry name" value="Tex_YqgF"/>
    <property type="match status" value="1"/>
</dbReference>
<dbReference type="InterPro" id="IPR050437">
    <property type="entry name" value="Ribos_protein_bS1-like"/>
</dbReference>
<dbReference type="EMBL" id="CBHH010000042">
    <property type="protein sequence ID" value="CDD57124.1"/>
    <property type="molecule type" value="Genomic_DNA"/>
</dbReference>
<dbReference type="InterPro" id="IPR044146">
    <property type="entry name" value="S1_Tex"/>
</dbReference>
<dbReference type="SMART" id="SM00316">
    <property type="entry name" value="S1"/>
    <property type="match status" value="1"/>
</dbReference>
<dbReference type="GO" id="GO:0006139">
    <property type="term" value="P:nucleobase-containing compound metabolic process"/>
    <property type="evidence" value="ECO:0007669"/>
    <property type="project" value="InterPro"/>
</dbReference>
<feature type="domain" description="S1 motif" evidence="2">
    <location>
        <begin position="642"/>
        <end position="711"/>
    </location>
</feature>
<organism evidence="3 4">
    <name type="scientific">Bacteroides pectinophilus CAG:437</name>
    <dbReference type="NCBI Taxonomy" id="1263051"/>
    <lineage>
        <taxon>Bacteria</taxon>
        <taxon>Bacillati</taxon>
        <taxon>Bacillota</taxon>
        <taxon>Clostridia</taxon>
        <taxon>Eubacteriales</taxon>
    </lineage>
</organism>
<dbReference type="Pfam" id="PF12836">
    <property type="entry name" value="HHH_3"/>
    <property type="match status" value="1"/>
</dbReference>
<evidence type="ECO:0000259" key="2">
    <source>
        <dbReference type="PROSITE" id="PS50126"/>
    </source>
</evidence>
<dbReference type="PANTHER" id="PTHR10724:SF10">
    <property type="entry name" value="S1 RNA-BINDING DOMAIN-CONTAINING PROTEIN 1"/>
    <property type="match status" value="1"/>
</dbReference>
<dbReference type="GO" id="GO:0003729">
    <property type="term" value="F:mRNA binding"/>
    <property type="evidence" value="ECO:0007669"/>
    <property type="project" value="TreeGrafter"/>
</dbReference>
<dbReference type="FunFam" id="2.40.50.140:FF:000051">
    <property type="entry name" value="RNA-binding transcriptional accessory protein"/>
    <property type="match status" value="1"/>
</dbReference>
<dbReference type="InterPro" id="IPR003029">
    <property type="entry name" value="S1_domain"/>
</dbReference>
<gene>
    <name evidence="3" type="ORF">BN656_01437</name>
</gene>
<dbReference type="GO" id="GO:0003735">
    <property type="term" value="F:structural constituent of ribosome"/>
    <property type="evidence" value="ECO:0007669"/>
    <property type="project" value="TreeGrafter"/>
</dbReference>
<dbReference type="InterPro" id="IPR037027">
    <property type="entry name" value="YqgF/RNaseH-like_dom_sf"/>
</dbReference>
<dbReference type="SUPFAM" id="SSF50249">
    <property type="entry name" value="Nucleic acid-binding proteins"/>
    <property type="match status" value="1"/>
</dbReference>
<name>R7ANN4_9FIRM</name>
<dbReference type="InterPro" id="IPR012340">
    <property type="entry name" value="NA-bd_OB-fold"/>
</dbReference>
<evidence type="ECO:0000313" key="3">
    <source>
        <dbReference type="EMBL" id="CDD57124.1"/>
    </source>
</evidence>